<evidence type="ECO:0000313" key="1">
    <source>
        <dbReference type="EMBL" id="ENV35595.1"/>
    </source>
</evidence>
<organism evidence="1 2">
    <name type="scientific">Acinetobacter gerneri DSM 14967 = CIP 107464 = MTCC 9824</name>
    <dbReference type="NCBI Taxonomy" id="1120926"/>
    <lineage>
        <taxon>Bacteria</taxon>
        <taxon>Pseudomonadati</taxon>
        <taxon>Pseudomonadota</taxon>
        <taxon>Gammaproteobacteria</taxon>
        <taxon>Moraxellales</taxon>
        <taxon>Moraxellaceae</taxon>
        <taxon>Acinetobacter</taxon>
    </lineage>
</organism>
<dbReference type="OrthoDB" id="1426432at2"/>
<dbReference type="RefSeq" id="WP_004871638.1">
    <property type="nucleotide sequence ID" value="NZ_ASYY01000157.1"/>
</dbReference>
<keyword evidence="2" id="KW-1185">Reference proteome</keyword>
<evidence type="ECO:0000313" key="2">
    <source>
        <dbReference type="Proteomes" id="UP000013117"/>
    </source>
</evidence>
<proteinExistence type="predicted"/>
<dbReference type="AlphaFoldDB" id="N8ZVW2"/>
<protein>
    <submittedName>
        <fullName evidence="1">Uncharacterized protein</fullName>
    </submittedName>
</protein>
<dbReference type="Proteomes" id="UP000013117">
    <property type="component" value="Unassembled WGS sequence"/>
</dbReference>
<sequence length="264" mass="31352">MSLNKIEYAKKLIKFSKNVEAAEILRNIIEETDDILLKQNAIETLLLDIELKKENLVIERIEPLIKLAEKIPSFPLELIEKVKNKINDREIIYPKKNLFTQDFYNIYDFFQKNFLDKHIQPKLRNDFLEINFRLALKTAHDQNIDEPYESWNDLRSSISKEVYNIVYKENLDLEDFENKVDKLNSTLEKKLEGHTKIFYYFLDDMESDIHLILMAIYVGYSEKLINLLLESYKSNYLPCGWKGEYPLGSLCVINGMLDFKKQEF</sequence>
<comment type="caution">
    <text evidence="1">The sequence shown here is derived from an EMBL/GenBank/DDBJ whole genome shotgun (WGS) entry which is preliminary data.</text>
</comment>
<gene>
    <name evidence="1" type="ORF">F960_00200</name>
</gene>
<dbReference type="EMBL" id="APPN01000017">
    <property type="protein sequence ID" value="ENV35595.1"/>
    <property type="molecule type" value="Genomic_DNA"/>
</dbReference>
<accession>N8ZVW2</accession>
<dbReference type="eggNOG" id="ENOG5031SCY">
    <property type="taxonomic scope" value="Bacteria"/>
</dbReference>
<dbReference type="GeneID" id="84211731"/>
<dbReference type="HOGENOM" id="CLU_1068032_0_0_6"/>
<reference evidence="1 2" key="1">
    <citation type="submission" date="2013-02" db="EMBL/GenBank/DDBJ databases">
        <title>The Genome Sequence of Acinetobacter gerneri CIP 107464.</title>
        <authorList>
            <consortium name="The Broad Institute Genome Sequencing Platform"/>
            <consortium name="The Broad Institute Genome Sequencing Center for Infectious Disease"/>
            <person name="Cerqueira G."/>
            <person name="Feldgarden M."/>
            <person name="Courvalin P."/>
            <person name="Perichon B."/>
            <person name="Grillot-Courvalin C."/>
            <person name="Clermont D."/>
            <person name="Rocha E."/>
            <person name="Yoon E.-J."/>
            <person name="Nemec A."/>
            <person name="Walker B."/>
            <person name="Young S.K."/>
            <person name="Zeng Q."/>
            <person name="Gargeya S."/>
            <person name="Fitzgerald M."/>
            <person name="Haas B."/>
            <person name="Abouelleil A."/>
            <person name="Alvarado L."/>
            <person name="Arachchi H.M."/>
            <person name="Berlin A.M."/>
            <person name="Chapman S.B."/>
            <person name="Dewar J."/>
            <person name="Goldberg J."/>
            <person name="Griggs A."/>
            <person name="Gujja S."/>
            <person name="Hansen M."/>
            <person name="Howarth C."/>
            <person name="Imamovic A."/>
            <person name="Larimer J."/>
            <person name="McCowan C."/>
            <person name="Murphy C."/>
            <person name="Neiman D."/>
            <person name="Pearson M."/>
            <person name="Priest M."/>
            <person name="Roberts A."/>
            <person name="Saif S."/>
            <person name="Shea T."/>
            <person name="Sisk P."/>
            <person name="Sykes S."/>
            <person name="Wortman J."/>
            <person name="Nusbaum C."/>
            <person name="Birren B."/>
        </authorList>
    </citation>
    <scope>NUCLEOTIDE SEQUENCE [LARGE SCALE GENOMIC DNA]</scope>
    <source>
        <strain evidence="1 2">CIP 107464</strain>
    </source>
</reference>
<dbReference type="PATRIC" id="fig|1120926.3.peg.189"/>
<name>N8ZVW2_9GAMM</name>